<reference evidence="1 2" key="1">
    <citation type="submission" date="2016-11" db="EMBL/GenBank/DDBJ databases">
        <title>Comparative genomics of Acidibacillus ferroxidans species.</title>
        <authorList>
            <person name="Oliveira G."/>
            <person name="Nunes G."/>
            <person name="Oliveira R."/>
            <person name="Araujo F."/>
            <person name="Salim A."/>
            <person name="Scholte L."/>
            <person name="Morais D."/>
            <person name="Nancucheo I."/>
            <person name="Johnson D.B."/>
            <person name="Grail B."/>
            <person name="Bittencourt J."/>
            <person name="Valadares R."/>
        </authorList>
    </citation>
    <scope>NUCLEOTIDE SEQUENCE [LARGE SCALE GENOMIC DNA]</scope>
    <source>
        <strain evidence="1 2">Y002</strain>
    </source>
</reference>
<sequence length="138" mass="15833">MSVGFLVDCFYYEVGQPDFLHSFFSSVSYNLEKNGWGSRFPKLLKQLYHDRLPYTDVPLAIEEVRVIQEELSKLSPDKVIWDIEDLTKLPPWGTDISPMVTNLENYFATPGGETFTELLLTALSVAEVERQDLVIKKL</sequence>
<organism evidence="1 2">
    <name type="scientific">Sulfoacidibacillus thermotolerans</name>
    <name type="common">Acidibacillus sulfuroxidans</name>
    <dbReference type="NCBI Taxonomy" id="1765684"/>
    <lineage>
        <taxon>Bacteria</taxon>
        <taxon>Bacillati</taxon>
        <taxon>Bacillota</taxon>
        <taxon>Bacilli</taxon>
        <taxon>Bacillales</taxon>
        <taxon>Alicyclobacillaceae</taxon>
        <taxon>Sulfoacidibacillus</taxon>
    </lineage>
</organism>
<dbReference type="AlphaFoldDB" id="A0A2U3CRI9"/>
<name>A0A2U3CRI9_SULT2</name>
<evidence type="ECO:0000313" key="2">
    <source>
        <dbReference type="Proteomes" id="UP000245380"/>
    </source>
</evidence>
<accession>A0A2U3CRI9</accession>
<keyword evidence="2" id="KW-1185">Reference proteome</keyword>
<proteinExistence type="predicted"/>
<protein>
    <recommendedName>
        <fullName evidence="3">Immunity protein 70</fullName>
    </recommendedName>
</protein>
<dbReference type="Proteomes" id="UP000245380">
    <property type="component" value="Unassembled WGS sequence"/>
</dbReference>
<dbReference type="Pfam" id="PF15601">
    <property type="entry name" value="Imm70"/>
    <property type="match status" value="1"/>
</dbReference>
<evidence type="ECO:0008006" key="3">
    <source>
        <dbReference type="Google" id="ProtNLM"/>
    </source>
</evidence>
<dbReference type="OrthoDB" id="5120820at2"/>
<comment type="caution">
    <text evidence="1">The sequence shown here is derived from an EMBL/GenBank/DDBJ whole genome shotgun (WGS) entry which is preliminary data.</text>
</comment>
<dbReference type="RefSeq" id="WP_109431853.1">
    <property type="nucleotide sequence ID" value="NZ_MPDK01000081.1"/>
</dbReference>
<evidence type="ECO:0000313" key="1">
    <source>
        <dbReference type="EMBL" id="PWI51655.1"/>
    </source>
</evidence>
<gene>
    <name evidence="1" type="ORF">BM613_14280</name>
</gene>
<dbReference type="InterPro" id="IPR028185">
    <property type="entry name" value="Imm70"/>
</dbReference>
<dbReference type="EMBL" id="MPDK01000081">
    <property type="protein sequence ID" value="PWI51655.1"/>
    <property type="molecule type" value="Genomic_DNA"/>
</dbReference>